<dbReference type="EMBL" id="BX284605">
    <property type="protein sequence ID" value="CAN86911.1"/>
    <property type="molecule type" value="Genomic_DNA"/>
</dbReference>
<dbReference type="RefSeq" id="NP_001123068.1">
    <property type="nucleotide sequence ID" value="NM_001129596.2"/>
</dbReference>
<dbReference type="UCSC" id="Y75B12B.13">
    <property type="organism name" value="c. elegans"/>
</dbReference>
<evidence type="ECO:0000256" key="1">
    <source>
        <dbReference type="SAM" id="SignalP"/>
    </source>
</evidence>
<keyword evidence="1" id="KW-0732">Signal</keyword>
<dbReference type="AlphaFoldDB" id="A5HWA1"/>
<accession>A5HWA1</accession>
<feature type="chain" id="PRO_5002684183" evidence="1">
    <location>
        <begin position="25"/>
        <end position="73"/>
    </location>
</feature>
<keyword evidence="3" id="KW-1185">Reference proteome</keyword>
<sequence>MKNFLYSIFLLSLLVAFLGTPTDAHTFDCFDCTIPPVEDEKAVDQYHQKYDRRGKNSLHIDINVENYLKHHYN</sequence>
<feature type="signal peptide" evidence="1">
    <location>
        <begin position="1"/>
        <end position="24"/>
    </location>
</feature>
<reference evidence="2 3" key="1">
    <citation type="journal article" date="1998" name="Science">
        <title>Genome sequence of the nematode C. elegans: a platform for investigating biology.</title>
        <authorList>
            <consortium name="The C. elegans sequencing consortium"/>
            <person name="Sulson J.E."/>
            <person name="Waterston R."/>
        </authorList>
    </citation>
    <scope>NUCLEOTIDE SEQUENCE [LARGE SCALE GENOMIC DNA]</scope>
    <source>
        <strain evidence="2 3">Bristol N2</strain>
    </source>
</reference>
<dbReference type="PaxDb" id="6239-Y75B12B.13"/>
<evidence type="ECO:0000313" key="4">
    <source>
        <dbReference type="WormBase" id="Y75B12B.13"/>
    </source>
</evidence>
<dbReference type="KEGG" id="cel:CELE_Y75B12B.13"/>
<name>A5HWA1_CAEEL</name>
<gene>
    <name evidence="2" type="ORF">CELE_Y75B12B.13</name>
    <name evidence="2 4" type="ORF">Y75B12B.13</name>
</gene>
<dbReference type="CTD" id="6418816"/>
<dbReference type="AGR" id="WB:WBGene00045402"/>
<dbReference type="Proteomes" id="UP000001940">
    <property type="component" value="Chromosome V"/>
</dbReference>
<dbReference type="Bgee" id="WBGene00045402">
    <property type="expression patterns" value="Expressed in adult organism and 2 other cell types or tissues"/>
</dbReference>
<dbReference type="InParanoid" id="A5HWA1"/>
<dbReference type="WormBase" id="Y75B12B.13">
    <property type="protein sequence ID" value="CE41083"/>
    <property type="gene ID" value="WBGene00045402"/>
</dbReference>
<protein>
    <submittedName>
        <fullName evidence="2">Secreted protein</fullName>
    </submittedName>
</protein>
<proteinExistence type="predicted"/>
<dbReference type="HOGENOM" id="CLU_2707042_0_0_1"/>
<organism evidence="2 3">
    <name type="scientific">Caenorhabditis elegans</name>
    <dbReference type="NCBI Taxonomy" id="6239"/>
    <lineage>
        <taxon>Eukaryota</taxon>
        <taxon>Metazoa</taxon>
        <taxon>Ecdysozoa</taxon>
        <taxon>Nematoda</taxon>
        <taxon>Chromadorea</taxon>
        <taxon>Rhabditida</taxon>
        <taxon>Rhabditina</taxon>
        <taxon>Rhabditomorpha</taxon>
        <taxon>Rhabditoidea</taxon>
        <taxon>Rhabditidae</taxon>
        <taxon>Peloderinae</taxon>
        <taxon>Caenorhabditis</taxon>
    </lineage>
</organism>
<evidence type="ECO:0000313" key="3">
    <source>
        <dbReference type="Proteomes" id="UP000001940"/>
    </source>
</evidence>
<evidence type="ECO:0000313" key="2">
    <source>
        <dbReference type="EMBL" id="CAN86911.1"/>
    </source>
</evidence>
<dbReference type="SMR" id="A5HWA1"/>
<dbReference type="GeneID" id="6418816"/>